<gene>
    <name evidence="3" type="ORF">TCNE_LOCUS14226</name>
</gene>
<sequence>MTTAKKRWPPNRDEKPYREVMDLIHGTIPLPHPIDLIVDTPEFQRLRHIKQLGMTSSVYPNCDHSRFVHSLGVYHLARRFVRAIAERSSAVIVTNADELCVSIAGLCHDLGHGPFSHFFDGAFMPTVDPASRWRHETGSILLLERIFEYSWVRKALLEYLHEEDFIFIRELIDPPSERFTEEGEWNYRGRPLEKSFLYDIVSNSIDSVDVDKFDYLLRDSHHAAIAIPFNQNSVMRLMDWMRPLEVTEELSYGRLVKYSRICYAIKVCDDVDSVGQSRYALHEKIYSHHTVRAYEYMISQALMIADRYLLFKGDDQRMYALSGAHRNMAAFMRTDDSVIQMIENSSLDGLAEPRRILSDLKFRRLPKLVGSTTLRDGDECTQKFPTKSRPSKKILFAPVKLSRKEASYELGGYNKHFQVRVMHRGMGTQKHPMSEVLFYNHKAPPQEMEPFRIDRALLKHKSPTVGGSKSVMVYLTSSAAVKSGAKRIASELFNAIEKFSRDGNHEKPIARIRRSRCRADVTCARLNDQAANDDTLGGVRSA</sequence>
<keyword evidence="4" id="KW-1185">Reference proteome</keyword>
<dbReference type="CDD" id="cd00077">
    <property type="entry name" value="HDc"/>
    <property type="match status" value="1"/>
</dbReference>
<name>A0A183V0F6_TOXCA</name>
<proteinExistence type="inferred from homology"/>
<reference evidence="5" key="1">
    <citation type="submission" date="2016-06" db="UniProtKB">
        <authorList>
            <consortium name="WormBaseParasite"/>
        </authorList>
    </citation>
    <scope>IDENTIFICATION</scope>
</reference>
<dbReference type="SUPFAM" id="SSF109604">
    <property type="entry name" value="HD-domain/PDEase-like"/>
    <property type="match status" value="1"/>
</dbReference>
<dbReference type="EMBL" id="UYWY01022135">
    <property type="protein sequence ID" value="VDM45547.1"/>
    <property type="molecule type" value="Genomic_DNA"/>
</dbReference>
<protein>
    <submittedName>
        <fullName evidence="5">HD domain-containing protein</fullName>
    </submittedName>
</protein>
<accession>A0A183V0F6</accession>
<evidence type="ECO:0000259" key="2">
    <source>
        <dbReference type="SMART" id="SM00471"/>
    </source>
</evidence>
<dbReference type="InterPro" id="IPR050135">
    <property type="entry name" value="dGTPase-like"/>
</dbReference>
<dbReference type="WBParaSite" id="TCNE_0001422601-mRNA-1">
    <property type="protein sequence ID" value="TCNE_0001422601-mRNA-1"/>
    <property type="gene ID" value="TCNE_0001422601"/>
</dbReference>
<comment type="similarity">
    <text evidence="1">Belongs to the SAMHD1 family.</text>
</comment>
<dbReference type="InterPro" id="IPR003607">
    <property type="entry name" value="HD/PDEase_dom"/>
</dbReference>
<dbReference type="Pfam" id="PF01966">
    <property type="entry name" value="HD"/>
    <property type="match status" value="1"/>
</dbReference>
<organism evidence="4 5">
    <name type="scientific">Toxocara canis</name>
    <name type="common">Canine roundworm</name>
    <dbReference type="NCBI Taxonomy" id="6265"/>
    <lineage>
        <taxon>Eukaryota</taxon>
        <taxon>Metazoa</taxon>
        <taxon>Ecdysozoa</taxon>
        <taxon>Nematoda</taxon>
        <taxon>Chromadorea</taxon>
        <taxon>Rhabditida</taxon>
        <taxon>Spirurina</taxon>
        <taxon>Ascaridomorpha</taxon>
        <taxon>Ascaridoidea</taxon>
        <taxon>Toxocaridae</taxon>
        <taxon>Toxocara</taxon>
    </lineage>
</organism>
<dbReference type="GO" id="GO:0006203">
    <property type="term" value="P:dGTP catabolic process"/>
    <property type="evidence" value="ECO:0007669"/>
    <property type="project" value="TreeGrafter"/>
</dbReference>
<dbReference type="InterPro" id="IPR006674">
    <property type="entry name" value="HD_domain"/>
</dbReference>
<evidence type="ECO:0000313" key="3">
    <source>
        <dbReference type="EMBL" id="VDM45547.1"/>
    </source>
</evidence>
<dbReference type="Proteomes" id="UP000050794">
    <property type="component" value="Unassembled WGS sequence"/>
</dbReference>
<dbReference type="AlphaFoldDB" id="A0A183V0F6"/>
<evidence type="ECO:0000313" key="4">
    <source>
        <dbReference type="Proteomes" id="UP000050794"/>
    </source>
</evidence>
<feature type="domain" description="HD/PDEase" evidence="2">
    <location>
        <begin position="62"/>
        <end position="283"/>
    </location>
</feature>
<dbReference type="PANTHER" id="PTHR11373">
    <property type="entry name" value="DEOXYNUCLEOSIDE TRIPHOSPHATE TRIPHOSPHOHYDROLASE"/>
    <property type="match status" value="1"/>
</dbReference>
<reference evidence="3 4" key="2">
    <citation type="submission" date="2018-11" db="EMBL/GenBank/DDBJ databases">
        <authorList>
            <consortium name="Pathogen Informatics"/>
        </authorList>
    </citation>
    <scope>NUCLEOTIDE SEQUENCE [LARGE SCALE GENOMIC DNA]</scope>
</reference>
<evidence type="ECO:0000313" key="5">
    <source>
        <dbReference type="WBParaSite" id="TCNE_0001422601-mRNA-1"/>
    </source>
</evidence>
<dbReference type="GO" id="GO:0005634">
    <property type="term" value="C:nucleus"/>
    <property type="evidence" value="ECO:0007669"/>
    <property type="project" value="TreeGrafter"/>
</dbReference>
<dbReference type="GO" id="GO:0008832">
    <property type="term" value="F:dGTPase activity"/>
    <property type="evidence" value="ECO:0007669"/>
    <property type="project" value="TreeGrafter"/>
</dbReference>
<dbReference type="PANTHER" id="PTHR11373:SF4">
    <property type="entry name" value="DEOXYNUCLEOSIDE TRIPHOSPHATE TRIPHOSPHOHYDROLASE SAMHD1"/>
    <property type="match status" value="1"/>
</dbReference>
<dbReference type="SMART" id="SM00471">
    <property type="entry name" value="HDc"/>
    <property type="match status" value="1"/>
</dbReference>
<dbReference type="Gene3D" id="1.10.3210.10">
    <property type="entry name" value="Hypothetical protein af1432"/>
    <property type="match status" value="1"/>
</dbReference>
<evidence type="ECO:0000256" key="1">
    <source>
        <dbReference type="ARBA" id="ARBA00005776"/>
    </source>
</evidence>